<dbReference type="OrthoDB" id="1149618at2759"/>
<comment type="caution">
    <text evidence="3">The sequence shown here is derived from an EMBL/GenBank/DDBJ whole genome shotgun (WGS) entry which is preliminary data.</text>
</comment>
<dbReference type="EMBL" id="LWDX02055207">
    <property type="protein sequence ID" value="OEL18908.1"/>
    <property type="molecule type" value="Genomic_DNA"/>
</dbReference>
<dbReference type="STRING" id="888268.A0A1E5V1E4"/>
<proteinExistence type="predicted"/>
<reference evidence="3 4" key="1">
    <citation type="submission" date="2016-09" db="EMBL/GenBank/DDBJ databases">
        <title>The draft genome of Dichanthelium oligosanthes: A C3 panicoid grass species.</title>
        <authorList>
            <person name="Studer A.J."/>
            <person name="Schnable J.C."/>
            <person name="Brutnell T.P."/>
        </authorList>
    </citation>
    <scope>NUCLEOTIDE SEQUENCE [LARGE SCALE GENOMIC DNA]</scope>
    <source>
        <strain evidence="4">cv. Kellogg 1175</strain>
        <tissue evidence="3">Leaf</tissue>
    </source>
</reference>
<dbReference type="InterPro" id="IPR058580">
    <property type="entry name" value="DUF2828"/>
</dbReference>
<dbReference type="Pfam" id="PF11443">
    <property type="entry name" value="DUF2828"/>
    <property type="match status" value="1"/>
</dbReference>
<dbReference type="PIRSF" id="PIRSF015417">
    <property type="entry name" value="T31B5_30_vWA"/>
    <property type="match status" value="1"/>
</dbReference>
<dbReference type="PANTHER" id="PTHR31373">
    <property type="entry name" value="OS06G0652100 PROTEIN"/>
    <property type="match status" value="1"/>
</dbReference>
<name>A0A1E5V1E4_9POAL</name>
<sequence>MYQALFKKHVEARFDKYLEDEAGKAKIAAGALLPHDIAAAACSGEADEGSELQWSRMVEELRKKGLLSNYIAVYDVSGSMSGMPMEVCVALGLLISELNEKPWAGRIITSSQNPQIHKIEGKTLAHEMSFIKRMQWNMNTNFQVVFDHILRTSVDGRVPKDKMIRIVFVFSDMEFDQASASPWEMD</sequence>
<dbReference type="InterPro" id="IPR056690">
    <property type="entry name" value="DUF7788"/>
</dbReference>
<dbReference type="InterPro" id="IPR011205">
    <property type="entry name" value="UCP015417_vWA"/>
</dbReference>
<dbReference type="AlphaFoldDB" id="A0A1E5V1E4"/>
<evidence type="ECO:0000259" key="1">
    <source>
        <dbReference type="Pfam" id="PF11443"/>
    </source>
</evidence>
<gene>
    <name evidence="3" type="ORF">BAE44_0020076</name>
</gene>
<feature type="domain" description="DUF2828" evidence="1">
    <location>
        <begin position="2"/>
        <end position="67"/>
    </location>
</feature>
<feature type="domain" description="DUF7788" evidence="2">
    <location>
        <begin position="69"/>
        <end position="184"/>
    </location>
</feature>
<organism evidence="3 4">
    <name type="scientific">Dichanthelium oligosanthes</name>
    <dbReference type="NCBI Taxonomy" id="888268"/>
    <lineage>
        <taxon>Eukaryota</taxon>
        <taxon>Viridiplantae</taxon>
        <taxon>Streptophyta</taxon>
        <taxon>Embryophyta</taxon>
        <taxon>Tracheophyta</taxon>
        <taxon>Spermatophyta</taxon>
        <taxon>Magnoliopsida</taxon>
        <taxon>Liliopsida</taxon>
        <taxon>Poales</taxon>
        <taxon>Poaceae</taxon>
        <taxon>PACMAD clade</taxon>
        <taxon>Panicoideae</taxon>
        <taxon>Panicodae</taxon>
        <taxon>Paniceae</taxon>
        <taxon>Dichantheliinae</taxon>
        <taxon>Dichanthelium</taxon>
    </lineage>
</organism>
<dbReference type="Proteomes" id="UP000095767">
    <property type="component" value="Unassembled WGS sequence"/>
</dbReference>
<protein>
    <submittedName>
        <fullName evidence="3">Uncharacterized protein</fullName>
    </submittedName>
</protein>
<accession>A0A1E5V1E4</accession>
<dbReference type="PANTHER" id="PTHR31373:SF27">
    <property type="entry name" value="TROVE DOMAIN-CONTAINING PROTEIN"/>
    <property type="match status" value="1"/>
</dbReference>
<evidence type="ECO:0000313" key="3">
    <source>
        <dbReference type="EMBL" id="OEL18908.1"/>
    </source>
</evidence>
<evidence type="ECO:0000259" key="2">
    <source>
        <dbReference type="Pfam" id="PF25043"/>
    </source>
</evidence>
<keyword evidence="4" id="KW-1185">Reference proteome</keyword>
<evidence type="ECO:0000313" key="4">
    <source>
        <dbReference type="Proteomes" id="UP000095767"/>
    </source>
</evidence>
<dbReference type="Pfam" id="PF25043">
    <property type="entry name" value="DUF7788"/>
    <property type="match status" value="1"/>
</dbReference>